<reference evidence="4 5" key="1">
    <citation type="submission" date="2019-08" db="EMBL/GenBank/DDBJ databases">
        <title>Aureimonas fodiniaquatilis sp. nov., isolated from a coal mine wastewater.</title>
        <authorList>
            <person name="Kim W."/>
        </authorList>
    </citation>
    <scope>NUCLEOTIDE SEQUENCE [LARGE SCALE GENOMIC DNA]</scope>
    <source>
        <strain evidence="4 5">CAU 1482</strain>
    </source>
</reference>
<gene>
    <name evidence="4" type="ORF">FPY71_07020</name>
</gene>
<dbReference type="EMBL" id="VTWH01000002">
    <property type="protein sequence ID" value="KAA0970274.1"/>
    <property type="molecule type" value="Genomic_DNA"/>
</dbReference>
<evidence type="ECO:0000313" key="5">
    <source>
        <dbReference type="Proteomes" id="UP000324738"/>
    </source>
</evidence>
<dbReference type="Proteomes" id="UP000324738">
    <property type="component" value="Unassembled WGS sequence"/>
</dbReference>
<dbReference type="Gene3D" id="2.60.120.600">
    <property type="entry name" value="Domain of unknown function DUF1214, C-terminal domain"/>
    <property type="match status" value="1"/>
</dbReference>
<name>A0A5B0DU40_9HYPH</name>
<dbReference type="RefSeq" id="WP_149299091.1">
    <property type="nucleotide sequence ID" value="NZ_VTWH01000002.1"/>
</dbReference>
<dbReference type="Gene3D" id="2.60.40.1610">
    <property type="entry name" value="Domain of unknown function DUF1254"/>
    <property type="match status" value="1"/>
</dbReference>
<sequence>MKRRSFLSMAVTAVVLPVLPALAQQDIQAQIREGYIYTYPMVKNYLTMYQYALEPGGAQYKGPLNSLVSIARVYTPEDTAIITPNSDTPYSFIVFDLRAEPVVVTMPAIEDDRYYSLQLVDLYTNNVDYPGTRLDGNKGGDFLITGPGWDGVVPQGIKRVIEMPTELGIGIVRTQLFSPDDLNEVKKIQEGYRAQLLSEYAGTEAPPAPKAVDWPPISEELMASNYWQLAAFLLQFAPPYEGDEAQREILTNLGVVAGEDWPPQKLPADTVSQMKAGAVTTYDEIRNTAAQIVDSSKAFGSPEQMKGQYMVRASAAQGGIYGNSLEEALYVMYVFNDDRTLLDATRDRYSLSFDANMLPPVDAFWSITMYDQPSQFLVANEMDRYLINSSMLSGLKKDDTGRITLYLQHESPGPELESNWLPAPAGKFYAVMRLYLPKADARDGRWVPPKIVRRG</sequence>
<dbReference type="InterPro" id="IPR010679">
    <property type="entry name" value="DUF1254"/>
</dbReference>
<keyword evidence="5" id="KW-1185">Reference proteome</keyword>
<evidence type="ECO:0000256" key="1">
    <source>
        <dbReference type="SAM" id="SignalP"/>
    </source>
</evidence>
<comment type="caution">
    <text evidence="4">The sequence shown here is derived from an EMBL/GenBank/DDBJ whole genome shotgun (WGS) entry which is preliminary data.</text>
</comment>
<proteinExistence type="predicted"/>
<organism evidence="4 5">
    <name type="scientific">Aureimonas fodinaquatilis</name>
    <dbReference type="NCBI Taxonomy" id="2565783"/>
    <lineage>
        <taxon>Bacteria</taxon>
        <taxon>Pseudomonadati</taxon>
        <taxon>Pseudomonadota</taxon>
        <taxon>Alphaproteobacteria</taxon>
        <taxon>Hyphomicrobiales</taxon>
        <taxon>Aurantimonadaceae</taxon>
        <taxon>Aureimonas</taxon>
    </lineage>
</organism>
<dbReference type="InterPro" id="IPR037050">
    <property type="entry name" value="DUF1254_sf"/>
</dbReference>
<evidence type="ECO:0000313" key="4">
    <source>
        <dbReference type="EMBL" id="KAA0970274.1"/>
    </source>
</evidence>
<feature type="domain" description="DUF1214" evidence="2">
    <location>
        <begin position="327"/>
        <end position="438"/>
    </location>
</feature>
<keyword evidence="1" id="KW-0732">Signal</keyword>
<evidence type="ECO:0000259" key="2">
    <source>
        <dbReference type="Pfam" id="PF06742"/>
    </source>
</evidence>
<dbReference type="AlphaFoldDB" id="A0A5B0DU40"/>
<feature type="domain" description="DUF1254" evidence="3">
    <location>
        <begin position="65"/>
        <end position="194"/>
    </location>
</feature>
<dbReference type="InterPro" id="IPR010621">
    <property type="entry name" value="DUF1214"/>
</dbReference>
<dbReference type="Pfam" id="PF06863">
    <property type="entry name" value="DUF1254"/>
    <property type="match status" value="1"/>
</dbReference>
<dbReference type="PANTHER" id="PTHR36509:SF2">
    <property type="entry name" value="BLL3101 PROTEIN"/>
    <property type="match status" value="1"/>
</dbReference>
<dbReference type="OrthoDB" id="9777345at2"/>
<dbReference type="SUPFAM" id="SSF160935">
    <property type="entry name" value="VPA0735-like"/>
    <property type="match status" value="1"/>
</dbReference>
<dbReference type="InterPro" id="IPR037049">
    <property type="entry name" value="DUF1214_C_sf"/>
</dbReference>
<dbReference type="PANTHER" id="PTHR36509">
    <property type="entry name" value="BLL3101 PROTEIN"/>
    <property type="match status" value="1"/>
</dbReference>
<accession>A0A5B0DU40</accession>
<feature type="chain" id="PRO_5022949382" evidence="1">
    <location>
        <begin position="24"/>
        <end position="455"/>
    </location>
</feature>
<protein>
    <submittedName>
        <fullName evidence="4">DUF1254 domain-containing protein</fullName>
    </submittedName>
</protein>
<evidence type="ECO:0000259" key="3">
    <source>
        <dbReference type="Pfam" id="PF06863"/>
    </source>
</evidence>
<dbReference type="Pfam" id="PF06742">
    <property type="entry name" value="DUF1214"/>
    <property type="match status" value="1"/>
</dbReference>
<feature type="signal peptide" evidence="1">
    <location>
        <begin position="1"/>
        <end position="23"/>
    </location>
</feature>